<dbReference type="SUPFAM" id="SSF52490">
    <property type="entry name" value="Tubulin nucleotide-binding domain-like"/>
    <property type="match status" value="1"/>
</dbReference>
<sequence length="436" mass="45534">MERDLVTGDAGAGAMPAQVDVVRLCGVGTAGGRLLTGWSERNGCGRAGTWVLAPWDEVAGVGLPGVACLQVRGSWKAGRGAAGDPDRARAVAEEEFGRLVDVCRGAEWVLLVAGLGGGAGSGITPVLARAAHEAGARALGVVVTPFSWEGAVRQRQAQAALEELRDVCDGLVCLPNQKFLPLLPPRTPLMEVYREVNRVLVLGLEAFWEALTQRGLIPVPLEHLCALLRGRHAESVWVTSEAAGEERLAQVTAQLREHPVLEGGHAMLAATSVLVYVTAGPDLAASEAEELIRWVQERAPRAEVVVGAGLREEWSGRIRVMLLVTRRGQGRCETGRFGHSGLAGSTRAGQEGDGNGSADGVPAPEAAAQGPVQVGAGGGVGAGGAKGSPRGAARYQQGTLPLEVPRGGRFEKTPPNIFGGEDLDVPTYLRRGITLE</sequence>
<evidence type="ECO:0000256" key="2">
    <source>
        <dbReference type="ARBA" id="ARBA00023134"/>
    </source>
</evidence>
<evidence type="ECO:0000256" key="3">
    <source>
        <dbReference type="SAM" id="MobiDB-lite"/>
    </source>
</evidence>
<organism evidence="5 6">
    <name type="scientific">Limisphaera ngatamarikiensis</name>
    <dbReference type="NCBI Taxonomy" id="1324935"/>
    <lineage>
        <taxon>Bacteria</taxon>
        <taxon>Pseudomonadati</taxon>
        <taxon>Verrucomicrobiota</taxon>
        <taxon>Verrucomicrobiia</taxon>
        <taxon>Limisphaerales</taxon>
        <taxon>Limisphaeraceae</taxon>
        <taxon>Limisphaera</taxon>
    </lineage>
</organism>
<dbReference type="GO" id="GO:0005525">
    <property type="term" value="F:GTP binding"/>
    <property type="evidence" value="ECO:0007669"/>
    <property type="project" value="UniProtKB-KW"/>
</dbReference>
<accession>A0A6M1RPW6</accession>
<dbReference type="PANTHER" id="PTHR30314:SF3">
    <property type="entry name" value="MITOCHONDRIAL DIVISION PROTEIN FSZA"/>
    <property type="match status" value="1"/>
</dbReference>
<dbReference type="InterPro" id="IPR024757">
    <property type="entry name" value="FtsZ_C"/>
</dbReference>
<dbReference type="GO" id="GO:0005737">
    <property type="term" value="C:cytoplasm"/>
    <property type="evidence" value="ECO:0007669"/>
    <property type="project" value="TreeGrafter"/>
</dbReference>
<keyword evidence="2" id="KW-0342">GTP-binding</keyword>
<evidence type="ECO:0000313" key="5">
    <source>
        <dbReference type="EMBL" id="NGO38715.1"/>
    </source>
</evidence>
<dbReference type="PRINTS" id="PR00423">
    <property type="entry name" value="CELLDVISFTSZ"/>
</dbReference>
<feature type="region of interest" description="Disordered" evidence="3">
    <location>
        <begin position="333"/>
        <end position="421"/>
    </location>
</feature>
<dbReference type="GO" id="GO:0003924">
    <property type="term" value="F:GTPase activity"/>
    <property type="evidence" value="ECO:0007669"/>
    <property type="project" value="InterPro"/>
</dbReference>
<proteinExistence type="predicted"/>
<dbReference type="GO" id="GO:0032153">
    <property type="term" value="C:cell division site"/>
    <property type="evidence" value="ECO:0007669"/>
    <property type="project" value="TreeGrafter"/>
</dbReference>
<dbReference type="InterPro" id="IPR008280">
    <property type="entry name" value="Tub_FtsZ_C"/>
</dbReference>
<dbReference type="InterPro" id="IPR036525">
    <property type="entry name" value="Tubulin/FtsZ_GTPase_sf"/>
</dbReference>
<keyword evidence="1" id="KW-0547">Nucleotide-binding</keyword>
<dbReference type="PANTHER" id="PTHR30314">
    <property type="entry name" value="CELL DIVISION PROTEIN FTSZ-RELATED"/>
    <property type="match status" value="1"/>
</dbReference>
<dbReference type="Pfam" id="PF12327">
    <property type="entry name" value="FtsZ_C"/>
    <property type="match status" value="1"/>
</dbReference>
<dbReference type="GO" id="GO:0051301">
    <property type="term" value="P:cell division"/>
    <property type="evidence" value="ECO:0007669"/>
    <property type="project" value="TreeGrafter"/>
</dbReference>
<feature type="domain" description="Tubulin/FtsZ GTPase" evidence="4">
    <location>
        <begin position="21"/>
        <end position="215"/>
    </location>
</feature>
<evidence type="ECO:0000259" key="4">
    <source>
        <dbReference type="SMART" id="SM00864"/>
    </source>
</evidence>
<dbReference type="EMBL" id="JAAKYA010000029">
    <property type="protein sequence ID" value="NGO38715.1"/>
    <property type="molecule type" value="Genomic_DNA"/>
</dbReference>
<dbReference type="InterPro" id="IPR045061">
    <property type="entry name" value="FtsZ/CetZ"/>
</dbReference>
<dbReference type="Proteomes" id="UP000477311">
    <property type="component" value="Unassembled WGS sequence"/>
</dbReference>
<name>A0A6M1RPW6_9BACT</name>
<protein>
    <recommendedName>
        <fullName evidence="4">Tubulin/FtsZ GTPase domain-containing protein</fullName>
    </recommendedName>
</protein>
<dbReference type="RefSeq" id="WP_165106333.1">
    <property type="nucleotide sequence ID" value="NZ_JAAKYA010000029.1"/>
</dbReference>
<dbReference type="SUPFAM" id="SSF55307">
    <property type="entry name" value="Tubulin C-terminal domain-like"/>
    <property type="match status" value="1"/>
</dbReference>
<dbReference type="AlphaFoldDB" id="A0A6M1RPW6"/>
<dbReference type="SMART" id="SM00864">
    <property type="entry name" value="Tubulin"/>
    <property type="match status" value="1"/>
</dbReference>
<reference evidence="5 6" key="1">
    <citation type="submission" date="2020-02" db="EMBL/GenBank/DDBJ databases">
        <title>Draft genome sequence of Limisphaera ngatamarikiensis NGM72.4T, a thermophilic Verrucomicrobia grouped in subdivision 3.</title>
        <authorList>
            <person name="Carere C.R."/>
            <person name="Steen J."/>
            <person name="Hugenholtz P."/>
            <person name="Stott M.B."/>
        </authorList>
    </citation>
    <scope>NUCLEOTIDE SEQUENCE [LARGE SCALE GENOMIC DNA]</scope>
    <source>
        <strain evidence="5 6">NGM72.4</strain>
    </source>
</reference>
<dbReference type="Pfam" id="PF00091">
    <property type="entry name" value="Tubulin"/>
    <property type="match status" value="1"/>
</dbReference>
<comment type="caution">
    <text evidence="5">The sequence shown here is derived from an EMBL/GenBank/DDBJ whole genome shotgun (WGS) entry which is preliminary data.</text>
</comment>
<evidence type="ECO:0000313" key="6">
    <source>
        <dbReference type="Proteomes" id="UP000477311"/>
    </source>
</evidence>
<keyword evidence="6" id="KW-1185">Reference proteome</keyword>
<feature type="compositionally biased region" description="Gly residues" evidence="3">
    <location>
        <begin position="375"/>
        <end position="386"/>
    </location>
</feature>
<gene>
    <name evidence="5" type="ORF">G4L39_04810</name>
</gene>
<dbReference type="InterPro" id="IPR003008">
    <property type="entry name" value="Tubulin_FtsZ_GTPase"/>
</dbReference>
<dbReference type="Gene3D" id="3.40.50.1440">
    <property type="entry name" value="Tubulin/FtsZ, GTPase domain"/>
    <property type="match status" value="1"/>
</dbReference>
<evidence type="ECO:0000256" key="1">
    <source>
        <dbReference type="ARBA" id="ARBA00022741"/>
    </source>
</evidence>